<dbReference type="Gene3D" id="1.20.1290.10">
    <property type="entry name" value="AhpD-like"/>
    <property type="match status" value="1"/>
</dbReference>
<evidence type="ECO:0000313" key="2">
    <source>
        <dbReference type="Proteomes" id="UP000703269"/>
    </source>
</evidence>
<dbReference type="InterPro" id="IPR052999">
    <property type="entry name" value="PTS1_Protein"/>
</dbReference>
<dbReference type="AlphaFoldDB" id="A0A9P3G543"/>
<dbReference type="InterPro" id="IPR029032">
    <property type="entry name" value="AhpD-like"/>
</dbReference>
<comment type="caution">
    <text evidence="1">The sequence shown here is derived from an EMBL/GenBank/DDBJ whole genome shotgun (WGS) entry which is preliminary data.</text>
</comment>
<evidence type="ECO:0008006" key="3">
    <source>
        <dbReference type="Google" id="ProtNLM"/>
    </source>
</evidence>
<accession>A0A9P3G543</accession>
<gene>
    <name evidence="1" type="ORF">PsYK624_041170</name>
</gene>
<reference evidence="1 2" key="1">
    <citation type="submission" date="2021-08" db="EMBL/GenBank/DDBJ databases">
        <title>Draft Genome Sequence of Phanerochaete sordida strain YK-624.</title>
        <authorList>
            <person name="Mori T."/>
            <person name="Dohra H."/>
            <person name="Suzuki T."/>
            <person name="Kawagishi H."/>
            <person name="Hirai H."/>
        </authorList>
    </citation>
    <scope>NUCLEOTIDE SEQUENCE [LARGE SCALE GENOMIC DNA]</scope>
    <source>
        <strain evidence="1 2">YK-624</strain>
    </source>
</reference>
<dbReference type="PANTHER" id="PTHR28180:SF2">
    <property type="entry name" value="PEROXISOMAL PROTEIN 2"/>
    <property type="match status" value="1"/>
</dbReference>
<dbReference type="EMBL" id="BPQB01000008">
    <property type="protein sequence ID" value="GJE88034.1"/>
    <property type="molecule type" value="Genomic_DNA"/>
</dbReference>
<dbReference type="SUPFAM" id="SSF69118">
    <property type="entry name" value="AhpD-like"/>
    <property type="match status" value="1"/>
</dbReference>
<proteinExistence type="predicted"/>
<keyword evidence="2" id="KW-1185">Reference proteome</keyword>
<dbReference type="PANTHER" id="PTHR28180">
    <property type="entry name" value="CONSERVED MITOCHONDRIAL PROTEIN-RELATED"/>
    <property type="match status" value="1"/>
</dbReference>
<organism evidence="1 2">
    <name type="scientific">Phanerochaete sordida</name>
    <dbReference type="NCBI Taxonomy" id="48140"/>
    <lineage>
        <taxon>Eukaryota</taxon>
        <taxon>Fungi</taxon>
        <taxon>Dikarya</taxon>
        <taxon>Basidiomycota</taxon>
        <taxon>Agaricomycotina</taxon>
        <taxon>Agaricomycetes</taxon>
        <taxon>Polyporales</taxon>
        <taxon>Phanerochaetaceae</taxon>
        <taxon>Phanerochaete</taxon>
    </lineage>
</organism>
<sequence>MADLATKELLDHLKTVYPLSSLSGTDAVIRNPWYIIAAVGFSSSNRPEGVPIVFQSVLTELKLAQAAAGLGAEEAHAQQLYLARRVREAILKGGLLCGYSRAINSFIALHQVMPEELRDKKTLRDMSTTMEEYVRNGEKLFRAMYKETADTVQGLLDEIYPDMGWFSNTVGYGITYGATDVLSQVEVSYILVAALIAMDTPRQIGWHLANAQHGGATREEAAAVRQIAMEVAEKSGIQWRDGVPELA</sequence>
<protein>
    <recommendedName>
        <fullName evidence="3">Carboxymuconolactone decarboxylase-like domain-containing protein</fullName>
    </recommendedName>
</protein>
<evidence type="ECO:0000313" key="1">
    <source>
        <dbReference type="EMBL" id="GJE88034.1"/>
    </source>
</evidence>
<name>A0A9P3G543_9APHY</name>
<dbReference type="Proteomes" id="UP000703269">
    <property type="component" value="Unassembled WGS sequence"/>
</dbReference>
<dbReference type="OrthoDB" id="5537330at2759"/>